<organism evidence="2 3">
    <name type="scientific">Novosphingobium aureum</name>
    <dbReference type="NCBI Taxonomy" id="2792964"/>
    <lineage>
        <taxon>Bacteria</taxon>
        <taxon>Pseudomonadati</taxon>
        <taxon>Pseudomonadota</taxon>
        <taxon>Alphaproteobacteria</taxon>
        <taxon>Sphingomonadales</taxon>
        <taxon>Sphingomonadaceae</taxon>
        <taxon>Novosphingobium</taxon>
    </lineage>
</organism>
<proteinExistence type="predicted"/>
<keyword evidence="3" id="KW-1185">Reference proteome</keyword>
<dbReference type="Pfam" id="PF13443">
    <property type="entry name" value="HTH_26"/>
    <property type="match status" value="1"/>
</dbReference>
<dbReference type="GO" id="GO:0003677">
    <property type="term" value="F:DNA binding"/>
    <property type="evidence" value="ECO:0007669"/>
    <property type="project" value="InterPro"/>
</dbReference>
<dbReference type="SUPFAM" id="SSF47413">
    <property type="entry name" value="lambda repressor-like DNA-binding domains"/>
    <property type="match status" value="1"/>
</dbReference>
<evidence type="ECO:0000313" key="3">
    <source>
        <dbReference type="Proteomes" id="UP000617634"/>
    </source>
</evidence>
<dbReference type="AlphaFoldDB" id="A0A931MMC5"/>
<evidence type="ECO:0000259" key="1">
    <source>
        <dbReference type="Pfam" id="PF13443"/>
    </source>
</evidence>
<protein>
    <submittedName>
        <fullName evidence="2">Helix-turn-helix domain-containing protein</fullName>
    </submittedName>
</protein>
<dbReference type="Proteomes" id="UP000617634">
    <property type="component" value="Unassembled WGS sequence"/>
</dbReference>
<accession>A0A931MMC5</accession>
<reference evidence="2" key="1">
    <citation type="submission" date="2020-11" db="EMBL/GenBank/DDBJ databases">
        <title>Novosphingobium aureum sp. nov., a marine bacterium isolated from sediment of a salt flat.</title>
        <authorList>
            <person name="Yoo Y."/>
            <person name="Kim J.-J."/>
        </authorList>
    </citation>
    <scope>NUCLEOTIDE SEQUENCE</scope>
    <source>
        <strain evidence="2">YJ-S2-02</strain>
    </source>
</reference>
<dbReference type="Gene3D" id="1.10.260.40">
    <property type="entry name" value="lambda repressor-like DNA-binding domains"/>
    <property type="match status" value="1"/>
</dbReference>
<dbReference type="RefSeq" id="WP_197167092.1">
    <property type="nucleotide sequence ID" value="NZ_JADZGI010000006.1"/>
</dbReference>
<dbReference type="InterPro" id="IPR001387">
    <property type="entry name" value="Cro/C1-type_HTH"/>
</dbReference>
<evidence type="ECO:0000313" key="2">
    <source>
        <dbReference type="EMBL" id="MBH0114997.1"/>
    </source>
</evidence>
<sequence>MSVYRTLYVRTLAAVQQRKLAVRDIACASALPEARIVSILEGEARDITLTELAGLCTALGMPPAALLRSA</sequence>
<comment type="caution">
    <text evidence="2">The sequence shown here is derived from an EMBL/GenBank/DDBJ whole genome shotgun (WGS) entry which is preliminary data.</text>
</comment>
<feature type="domain" description="HTH cro/C1-type" evidence="1">
    <location>
        <begin position="16"/>
        <end position="67"/>
    </location>
</feature>
<dbReference type="InterPro" id="IPR010982">
    <property type="entry name" value="Lambda_DNA-bd_dom_sf"/>
</dbReference>
<dbReference type="EMBL" id="JADZGI010000006">
    <property type="protein sequence ID" value="MBH0114997.1"/>
    <property type="molecule type" value="Genomic_DNA"/>
</dbReference>
<name>A0A931MMC5_9SPHN</name>
<gene>
    <name evidence="2" type="ORF">I5E68_18790</name>
</gene>